<comment type="caution">
    <text evidence="2">The sequence shown here is derived from an EMBL/GenBank/DDBJ whole genome shotgun (WGS) entry which is preliminary data.</text>
</comment>
<evidence type="ECO:0000313" key="2">
    <source>
        <dbReference type="EMBL" id="KAL3749277.1"/>
    </source>
</evidence>
<dbReference type="InterPro" id="IPR005162">
    <property type="entry name" value="Retrotrans_gag_dom"/>
</dbReference>
<name>A0ABD3LCY7_EUCGL</name>
<accession>A0ABD3LCY7</accession>
<keyword evidence="3" id="KW-1185">Reference proteome</keyword>
<dbReference type="EMBL" id="JBJKBG010000002">
    <property type="protein sequence ID" value="KAL3749277.1"/>
    <property type="molecule type" value="Genomic_DNA"/>
</dbReference>
<proteinExistence type="predicted"/>
<dbReference type="Pfam" id="PF03732">
    <property type="entry name" value="Retrotrans_gag"/>
    <property type="match status" value="1"/>
</dbReference>
<gene>
    <name evidence="2" type="ORF">ACJRO7_010390</name>
</gene>
<feature type="domain" description="Retrotransposon gag" evidence="1">
    <location>
        <begin position="114"/>
        <end position="181"/>
    </location>
</feature>
<evidence type="ECO:0000313" key="3">
    <source>
        <dbReference type="Proteomes" id="UP001634007"/>
    </source>
</evidence>
<reference evidence="2 3" key="1">
    <citation type="submission" date="2024-11" db="EMBL/GenBank/DDBJ databases">
        <title>Chromosome-level genome assembly of Eucalyptus globulus Labill. provides insights into its genome evolution.</title>
        <authorList>
            <person name="Li X."/>
        </authorList>
    </citation>
    <scope>NUCLEOTIDE SEQUENCE [LARGE SCALE GENOMIC DNA]</scope>
    <source>
        <strain evidence="2">CL2024</strain>
        <tissue evidence="2">Fresh tender leaves</tissue>
    </source>
</reference>
<organism evidence="2 3">
    <name type="scientific">Eucalyptus globulus</name>
    <name type="common">Tasmanian blue gum</name>
    <dbReference type="NCBI Taxonomy" id="34317"/>
    <lineage>
        <taxon>Eukaryota</taxon>
        <taxon>Viridiplantae</taxon>
        <taxon>Streptophyta</taxon>
        <taxon>Embryophyta</taxon>
        <taxon>Tracheophyta</taxon>
        <taxon>Spermatophyta</taxon>
        <taxon>Magnoliopsida</taxon>
        <taxon>eudicotyledons</taxon>
        <taxon>Gunneridae</taxon>
        <taxon>Pentapetalae</taxon>
        <taxon>rosids</taxon>
        <taxon>malvids</taxon>
        <taxon>Myrtales</taxon>
        <taxon>Myrtaceae</taxon>
        <taxon>Myrtoideae</taxon>
        <taxon>Eucalypteae</taxon>
        <taxon>Eucalyptus</taxon>
    </lineage>
</organism>
<sequence length="186" mass="19841">MDQQAAATAAATNVADAPNAATAVVAAAPVTAPAAAPAVATAAPIVEPVVAPIEVPPGNVAARKPIHKLVEQFLKLNPPKFIGAGDPKAIALWTKGLEKAFALLMCTEAKKVVLAAYQLEGNTDTWWQATRDTVFPEGIVPKWNTFLEVFNDKYFSDSAREVKMAKFQRLCQGTMTIDQYEVMGSD</sequence>
<dbReference type="Proteomes" id="UP001634007">
    <property type="component" value="Unassembled WGS sequence"/>
</dbReference>
<dbReference type="AlphaFoldDB" id="A0ABD3LCY7"/>
<evidence type="ECO:0000259" key="1">
    <source>
        <dbReference type="Pfam" id="PF03732"/>
    </source>
</evidence>
<protein>
    <recommendedName>
        <fullName evidence="1">Retrotransposon gag domain-containing protein</fullName>
    </recommendedName>
</protein>